<dbReference type="GO" id="GO:0034599">
    <property type="term" value="P:cellular response to oxidative stress"/>
    <property type="evidence" value="ECO:0007669"/>
    <property type="project" value="EnsemblFungi"/>
</dbReference>
<gene>
    <name evidence="5" type="ORF">AGOS_ACR238W</name>
</gene>
<dbReference type="SUPFAM" id="SSF51556">
    <property type="entry name" value="Metallo-dependent hydrolases"/>
    <property type="match status" value="1"/>
</dbReference>
<dbReference type="InterPro" id="IPR001130">
    <property type="entry name" value="TatD-like"/>
</dbReference>
<keyword evidence="3" id="KW-0479">Metal-binding</keyword>
<dbReference type="GO" id="GO:0046872">
    <property type="term" value="F:metal ion binding"/>
    <property type="evidence" value="ECO:0007669"/>
    <property type="project" value="UniProtKB-KW"/>
</dbReference>
<keyword evidence="2" id="KW-0540">Nuclease</keyword>
<comment type="similarity">
    <text evidence="1">Belongs to the metallo-dependent hydrolases superfamily. TatD-type hydrolase family.</text>
</comment>
<dbReference type="GO" id="GO:0006309">
    <property type="term" value="P:apoptotic DNA fragmentation"/>
    <property type="evidence" value="ECO:0007669"/>
    <property type="project" value="EnsemblFungi"/>
</dbReference>
<evidence type="ECO:0000256" key="4">
    <source>
        <dbReference type="ARBA" id="ARBA00022801"/>
    </source>
</evidence>
<name>Q75BN3_EREGS</name>
<evidence type="ECO:0000256" key="3">
    <source>
        <dbReference type="ARBA" id="ARBA00022723"/>
    </source>
</evidence>
<dbReference type="OrthoDB" id="6079689at2759"/>
<accession>Q75BN3</accession>
<sequence length="356" mass="39042">MSKLRYYDIAVNLADPMFQGVYRGKARHGGDLAAVLERCRGARVDVLLATGSSLAESAHTRALVREYAGNGPRLLYTAGVHPCCADELARPGALAELRQLWAECAGDETFRALGEMGLDYDRLEHAGRPAQLRAFEAQLRLSCEFAAVPLFLHMRASCADFIEMMGRFVRGFTSADELDEELRAAGARGANASGRTEYRFAAERKMVVHSFTGTAAELDALLALSPHVYIGLNGASLRTAEGLENARRLPLQRLLLETDAPWCEIRRTHAAHELIAEGGPEAWREAYPDLTEWYESVRAERLDRVPEGERAHTMVRSRNEPCAIGQVAVAVARARGVLVTEVAEAAWQTACAVYGS</sequence>
<dbReference type="PANTHER" id="PTHR10060:SF15">
    <property type="entry name" value="DEOXYRIBONUCLEASE TATDN1"/>
    <property type="match status" value="1"/>
</dbReference>
<dbReference type="EMBL" id="AE016816">
    <property type="protein sequence ID" value="AAS51464.1"/>
    <property type="molecule type" value="Genomic_DNA"/>
</dbReference>
<evidence type="ECO:0000256" key="2">
    <source>
        <dbReference type="ARBA" id="ARBA00022722"/>
    </source>
</evidence>
<reference evidence="5 6" key="1">
    <citation type="journal article" date="2004" name="Science">
        <title>The Ashbya gossypii genome as a tool for mapping the ancient Saccharomyces cerevisiae genome.</title>
        <authorList>
            <person name="Dietrich F.S."/>
            <person name="Voegeli S."/>
            <person name="Brachat S."/>
            <person name="Lerch A."/>
            <person name="Gates K."/>
            <person name="Steiner S."/>
            <person name="Mohr C."/>
            <person name="Pohlmann R."/>
            <person name="Luedi P."/>
            <person name="Choi S."/>
            <person name="Wing R.A."/>
            <person name="Flavier A."/>
            <person name="Gaffney T.D."/>
            <person name="Philippsen P."/>
        </authorList>
    </citation>
    <scope>NUCLEOTIDE SEQUENCE [LARGE SCALE GENOMIC DNA]</scope>
    <source>
        <strain evidence="6">ATCC 10895 / CBS 109.51 / FGSC 9923 / NRRL Y-1056</strain>
    </source>
</reference>
<dbReference type="RefSeq" id="NP_983640.1">
    <property type="nucleotide sequence ID" value="NM_208993.1"/>
</dbReference>
<reference evidence="6" key="2">
    <citation type="journal article" date="2013" name="G3 (Bethesda)">
        <title>Genomes of Ashbya fungi isolated from insects reveal four mating-type loci, numerous translocations, lack of transposons, and distinct gene duplications.</title>
        <authorList>
            <person name="Dietrich F.S."/>
            <person name="Voegeli S."/>
            <person name="Kuo S."/>
            <person name="Philippsen P."/>
        </authorList>
    </citation>
    <scope>GENOME REANNOTATION</scope>
    <source>
        <strain evidence="6">ATCC 10895 / CBS 109.51 / FGSC 9923 / NRRL Y-1056</strain>
    </source>
</reference>
<dbReference type="KEGG" id="ago:AGOS_ACR238W"/>
<organism evidence="5 6">
    <name type="scientific">Eremothecium gossypii (strain ATCC 10895 / CBS 109.51 / FGSC 9923 / NRRL Y-1056)</name>
    <name type="common">Yeast</name>
    <name type="synonym">Ashbya gossypii</name>
    <dbReference type="NCBI Taxonomy" id="284811"/>
    <lineage>
        <taxon>Eukaryota</taxon>
        <taxon>Fungi</taxon>
        <taxon>Dikarya</taxon>
        <taxon>Ascomycota</taxon>
        <taxon>Saccharomycotina</taxon>
        <taxon>Saccharomycetes</taxon>
        <taxon>Saccharomycetales</taxon>
        <taxon>Saccharomycetaceae</taxon>
        <taxon>Eremothecium</taxon>
    </lineage>
</organism>
<evidence type="ECO:0000256" key="1">
    <source>
        <dbReference type="ARBA" id="ARBA00009275"/>
    </source>
</evidence>
<dbReference type="eggNOG" id="KOG3020">
    <property type="taxonomic scope" value="Eukaryota"/>
</dbReference>
<evidence type="ECO:0000313" key="5">
    <source>
        <dbReference type="EMBL" id="AAS51464.1"/>
    </source>
</evidence>
<dbReference type="InParanoid" id="Q75BN3"/>
<proteinExistence type="inferred from homology"/>
<dbReference type="GO" id="GO:0004519">
    <property type="term" value="F:endonuclease activity"/>
    <property type="evidence" value="ECO:0007669"/>
    <property type="project" value="EnsemblFungi"/>
</dbReference>
<dbReference type="Proteomes" id="UP000000591">
    <property type="component" value="Chromosome III"/>
</dbReference>
<dbReference type="PANTHER" id="PTHR10060">
    <property type="entry name" value="TATD FAMILY DEOXYRIBONUCLEASE"/>
    <property type="match status" value="1"/>
</dbReference>
<keyword evidence="6" id="KW-1185">Reference proteome</keyword>
<dbReference type="AlphaFoldDB" id="Q75BN3"/>
<evidence type="ECO:0000313" key="6">
    <source>
        <dbReference type="Proteomes" id="UP000000591"/>
    </source>
</evidence>
<keyword evidence="4" id="KW-0378">Hydrolase</keyword>
<dbReference type="Pfam" id="PF01026">
    <property type="entry name" value="TatD_DNase"/>
    <property type="match status" value="1"/>
</dbReference>
<dbReference type="Gene3D" id="3.20.20.140">
    <property type="entry name" value="Metal-dependent hydrolases"/>
    <property type="match status" value="1"/>
</dbReference>
<dbReference type="OMA" id="YGGSQKH"/>
<dbReference type="FunCoup" id="Q75BN3">
    <property type="interactions" value="607"/>
</dbReference>
<dbReference type="GeneID" id="4619772"/>
<dbReference type="GO" id="GO:0008296">
    <property type="term" value="F:3'-5'-DNA exonuclease activity"/>
    <property type="evidence" value="ECO:0000318"/>
    <property type="project" value="GO_Central"/>
</dbReference>
<dbReference type="InterPro" id="IPR032466">
    <property type="entry name" value="Metal_Hydrolase"/>
</dbReference>
<dbReference type="HOGENOM" id="CLU_031506_1_0_1"/>
<protein>
    <submittedName>
        <fullName evidence="5">ACR238Wp</fullName>
    </submittedName>
</protein>
<dbReference type="InterPro" id="IPR050891">
    <property type="entry name" value="TatD-type_Hydrolase"/>
</dbReference>